<dbReference type="EMBL" id="HG970332">
    <property type="protein sequence ID" value="CEF72854.1"/>
    <property type="molecule type" value="Genomic_DNA"/>
</dbReference>
<reference evidence="3 4" key="1">
    <citation type="journal article" date="2007" name="Science">
        <title>The Fusarium graminearum genome reveals a link between localized polymorphism and pathogen specialization.</title>
        <authorList>
            <person name="Cuomo C.A."/>
            <person name="Gueldener U."/>
            <person name="Xu J.-R."/>
            <person name="Trail F."/>
            <person name="Turgeon B.G."/>
            <person name="Di Pietro A."/>
            <person name="Walton J.D."/>
            <person name="Ma L.-J."/>
            <person name="Baker S.E."/>
            <person name="Rep M."/>
            <person name="Adam G."/>
            <person name="Antoniw J."/>
            <person name="Baldwin T."/>
            <person name="Calvo S.E."/>
            <person name="Chang Y.-L."/>
            <person name="DeCaprio D."/>
            <person name="Gale L.R."/>
            <person name="Gnerre S."/>
            <person name="Goswami R.S."/>
            <person name="Hammond-Kosack K."/>
            <person name="Harris L.J."/>
            <person name="Hilburn K."/>
            <person name="Kennell J.C."/>
            <person name="Kroken S."/>
            <person name="Magnuson J.K."/>
            <person name="Mannhaupt G."/>
            <person name="Mauceli E.W."/>
            <person name="Mewes H.-W."/>
            <person name="Mitterbauer R."/>
            <person name="Muehlbauer G."/>
            <person name="Muensterkoetter M."/>
            <person name="Nelson D."/>
            <person name="O'Donnell K."/>
            <person name="Ouellet T."/>
            <person name="Qi W."/>
            <person name="Quesneville H."/>
            <person name="Roncero M.I.G."/>
            <person name="Seong K.-Y."/>
            <person name="Tetko I.V."/>
            <person name="Urban M."/>
            <person name="Waalwijk C."/>
            <person name="Ward T.J."/>
            <person name="Yao J."/>
            <person name="Birren B.W."/>
            <person name="Kistler H.C."/>
        </authorList>
    </citation>
    <scope>NUCLEOTIDE SEQUENCE [LARGE SCALE GENOMIC DNA]</scope>
    <source>
        <strain evidence="4">ATCC MYA-4620 / CBS 123657 / FGSC 9075 / NRRL 31084 / PH-1</strain>
        <strain evidence="3">PH-1 / ATCC MYA-4620 / FGSC 9075 / NRRL 31084</strain>
    </source>
</reference>
<name>A0A098D1M1_GIBZE</name>
<dbReference type="AlphaFoldDB" id="A0A098D1M1"/>
<evidence type="ECO:0000313" key="3">
    <source>
        <dbReference type="EnsemblFungi" id="CEF72854"/>
    </source>
</evidence>
<dbReference type="VEuPathDB" id="FungiDB:FGRAMPH1_01G02109"/>
<evidence type="ECO:0000313" key="4">
    <source>
        <dbReference type="Proteomes" id="UP000070720"/>
    </source>
</evidence>
<keyword evidence="4" id="KW-1185">Reference proteome</keyword>
<reference evidence="2 4" key="3">
    <citation type="journal article" date="2015" name="BMC Genomics">
        <title>The completed genome sequence of the pathogenic ascomycete fungus Fusarium graminearum.</title>
        <authorList>
            <person name="King R."/>
            <person name="Urban M."/>
            <person name="Hammond-Kosack M.C."/>
            <person name="Hassani-Pak K."/>
            <person name="Hammond-Kosack K.E."/>
        </authorList>
    </citation>
    <scope>NUCLEOTIDE SEQUENCE [LARGE SCALE GENOMIC DNA]</scope>
    <source>
        <strain evidence="4">ATCC MYA-4620 / CBS 123657 / FGSC 9075 / NRRL 31084 / PH-1</strain>
        <strain evidence="2">PH-1</strain>
    </source>
</reference>
<feature type="region of interest" description="Disordered" evidence="1">
    <location>
        <begin position="1"/>
        <end position="33"/>
    </location>
</feature>
<dbReference type="EnsemblFungi" id="CEF72854">
    <property type="protein sequence ID" value="CEF72854"/>
    <property type="gene ID" value="FGRRES_11838_M"/>
</dbReference>
<gene>
    <name evidence="2" type="ORF">FGRAMPH1_01T02109</name>
</gene>
<reference evidence="3 4" key="2">
    <citation type="journal article" date="2010" name="Nature">
        <title>Comparative genomics reveals mobile pathogenicity chromosomes in Fusarium.</title>
        <authorList>
            <person name="Ma L.J."/>
            <person name="van der Does H.C."/>
            <person name="Borkovich K.A."/>
            <person name="Coleman J.J."/>
            <person name="Daboussi M.J."/>
            <person name="Di Pietro A."/>
            <person name="Dufresne M."/>
            <person name="Freitag M."/>
            <person name="Grabherr M."/>
            <person name="Henrissat B."/>
            <person name="Houterman P.M."/>
            <person name="Kang S."/>
            <person name="Shim W.B."/>
            <person name="Woloshuk C."/>
            <person name="Xie X."/>
            <person name="Xu J.R."/>
            <person name="Antoniw J."/>
            <person name="Baker S.E."/>
            <person name="Bluhm B.H."/>
            <person name="Breakspear A."/>
            <person name="Brown D.W."/>
            <person name="Butchko R.A."/>
            <person name="Chapman S."/>
            <person name="Coulson R."/>
            <person name="Coutinho P.M."/>
            <person name="Danchin E.G."/>
            <person name="Diener A."/>
            <person name="Gale L.R."/>
            <person name="Gardiner D.M."/>
            <person name="Goff S."/>
            <person name="Hammond-Kosack K.E."/>
            <person name="Hilburn K."/>
            <person name="Hua-Van A."/>
            <person name="Jonkers W."/>
            <person name="Kazan K."/>
            <person name="Kodira C.D."/>
            <person name="Koehrsen M."/>
            <person name="Kumar L."/>
            <person name="Lee Y.H."/>
            <person name="Li L."/>
            <person name="Manners J.M."/>
            <person name="Miranda-Saavedra D."/>
            <person name="Mukherjee M."/>
            <person name="Park G."/>
            <person name="Park J."/>
            <person name="Park S.Y."/>
            <person name="Proctor R.H."/>
            <person name="Regev A."/>
            <person name="Ruiz-Roldan M.C."/>
            <person name="Sain D."/>
            <person name="Sakthikumar S."/>
            <person name="Sykes S."/>
            <person name="Schwartz D.C."/>
            <person name="Turgeon B.G."/>
            <person name="Wapinski I."/>
            <person name="Yoder O."/>
            <person name="Young S."/>
            <person name="Zeng Q."/>
            <person name="Zhou S."/>
            <person name="Galagan J."/>
            <person name="Cuomo C.A."/>
            <person name="Kistler H.C."/>
            <person name="Rep M."/>
        </authorList>
    </citation>
    <scope>GENOME REANNOTATION</scope>
    <source>
        <strain evidence="4">ATCC MYA-4620 / CBS 123657 / FGSC 9075 / NRRL 31084 / PH-1</strain>
        <strain evidence="3">PH-1 / ATCC MYA-4620 / FGSC 9075 / NRRL 31084</strain>
    </source>
</reference>
<dbReference type="InParanoid" id="A0A098D1M1"/>
<evidence type="ECO:0000313" key="2">
    <source>
        <dbReference type="EMBL" id="CEF72854.1"/>
    </source>
</evidence>
<dbReference type="Proteomes" id="UP000070720">
    <property type="component" value="Chromosome 1"/>
</dbReference>
<sequence length="46" mass="5241">MDHQYHSWRRQLASEQSGTAKRLGTKAGIVPSNDSYSQFQCLESLQ</sequence>
<accession>A0A0E0RNM9</accession>
<protein>
    <submittedName>
        <fullName evidence="2">Chromosome 1, complete genome</fullName>
    </submittedName>
</protein>
<evidence type="ECO:0000256" key="1">
    <source>
        <dbReference type="SAM" id="MobiDB-lite"/>
    </source>
</evidence>
<accession>A0A098D1M1</accession>
<reference evidence="3" key="4">
    <citation type="submission" date="2017-01" db="UniProtKB">
        <authorList>
            <consortium name="EnsemblFungi"/>
        </authorList>
    </citation>
    <scope>IDENTIFICATION</scope>
    <source>
        <strain evidence="3">PH-1 / ATCC MYA-4620 / FGSC 9075 / NRRL 31084</strain>
    </source>
</reference>
<proteinExistence type="predicted"/>
<organism evidence="2 4">
    <name type="scientific">Gibberella zeae (strain ATCC MYA-4620 / CBS 123657 / FGSC 9075 / NRRL 31084 / PH-1)</name>
    <name type="common">Wheat head blight fungus</name>
    <name type="synonym">Fusarium graminearum</name>
    <dbReference type="NCBI Taxonomy" id="229533"/>
    <lineage>
        <taxon>Eukaryota</taxon>
        <taxon>Fungi</taxon>
        <taxon>Dikarya</taxon>
        <taxon>Ascomycota</taxon>
        <taxon>Pezizomycotina</taxon>
        <taxon>Sordariomycetes</taxon>
        <taxon>Hypocreomycetidae</taxon>
        <taxon>Hypocreales</taxon>
        <taxon>Nectriaceae</taxon>
        <taxon>Fusarium</taxon>
    </lineage>
</organism>